<feature type="transmembrane region" description="Helical" evidence="1">
    <location>
        <begin position="100"/>
        <end position="119"/>
    </location>
</feature>
<dbReference type="OrthoDB" id="5987056at2"/>
<evidence type="ECO:0000313" key="2">
    <source>
        <dbReference type="EMBL" id="SFN13264.1"/>
    </source>
</evidence>
<sequence>MAAVYLWINAVLYALLALWCTVLPTRTSQAIGFIELSSSGRSEYAVIYGGMQFGFAFLFAWAALSGNHRFGLIFSLAIYVPILLFRIVSVLRFWPVSATTLATGALEVLLTAAAIALWLRLDALD</sequence>
<dbReference type="Proteomes" id="UP000198575">
    <property type="component" value="Unassembled WGS sequence"/>
</dbReference>
<feature type="transmembrane region" description="Helical" evidence="1">
    <location>
        <begin position="45"/>
        <end position="64"/>
    </location>
</feature>
<keyword evidence="3" id="KW-1185">Reference proteome</keyword>
<dbReference type="EMBL" id="FOVF01000005">
    <property type="protein sequence ID" value="SFN13264.1"/>
    <property type="molecule type" value="Genomic_DNA"/>
</dbReference>
<organism evidence="2 3">
    <name type="scientific">Dokdonella immobilis</name>
    <dbReference type="NCBI Taxonomy" id="578942"/>
    <lineage>
        <taxon>Bacteria</taxon>
        <taxon>Pseudomonadati</taxon>
        <taxon>Pseudomonadota</taxon>
        <taxon>Gammaproteobacteria</taxon>
        <taxon>Lysobacterales</taxon>
        <taxon>Rhodanobacteraceae</taxon>
        <taxon>Dokdonella</taxon>
    </lineage>
</organism>
<keyword evidence="1" id="KW-0812">Transmembrane</keyword>
<feature type="transmembrane region" description="Helical" evidence="1">
    <location>
        <begin position="6"/>
        <end position="24"/>
    </location>
</feature>
<proteinExistence type="predicted"/>
<name>A0A1I4WHF8_9GAMM</name>
<reference evidence="2 3" key="1">
    <citation type="submission" date="2016-10" db="EMBL/GenBank/DDBJ databases">
        <authorList>
            <person name="de Groot N.N."/>
        </authorList>
    </citation>
    <scope>NUCLEOTIDE SEQUENCE [LARGE SCALE GENOMIC DNA]</scope>
    <source>
        <strain evidence="2 3">CGMCC 1.7659</strain>
    </source>
</reference>
<protein>
    <recommendedName>
        <fullName evidence="4">DUF4345 domain-containing protein</fullName>
    </recommendedName>
</protein>
<feature type="transmembrane region" description="Helical" evidence="1">
    <location>
        <begin position="70"/>
        <end position="88"/>
    </location>
</feature>
<accession>A0A1I4WHF8</accession>
<dbReference type="AlphaFoldDB" id="A0A1I4WHF8"/>
<evidence type="ECO:0008006" key="4">
    <source>
        <dbReference type="Google" id="ProtNLM"/>
    </source>
</evidence>
<evidence type="ECO:0000313" key="3">
    <source>
        <dbReference type="Proteomes" id="UP000198575"/>
    </source>
</evidence>
<keyword evidence="1" id="KW-1133">Transmembrane helix</keyword>
<evidence type="ECO:0000256" key="1">
    <source>
        <dbReference type="SAM" id="Phobius"/>
    </source>
</evidence>
<gene>
    <name evidence="2" type="ORF">SAMN05216289_10536</name>
</gene>
<dbReference type="RefSeq" id="WP_092405676.1">
    <property type="nucleotide sequence ID" value="NZ_FOVF01000005.1"/>
</dbReference>
<dbReference type="STRING" id="578942.SAMN05216289_10536"/>
<keyword evidence="1" id="KW-0472">Membrane</keyword>